<dbReference type="AlphaFoldDB" id="A0A4V5MN16"/>
<dbReference type="Pfam" id="PF07715">
    <property type="entry name" value="Plug"/>
    <property type="match status" value="1"/>
</dbReference>
<keyword evidence="7" id="KW-0675">Receptor</keyword>
<sequence>MKKPEVLATQLAHVCIWSYEFRDTNNFFTDKQMYKKYTQKKGGCNSHVRKLLNMTKLTSFFLLLGMLQVNAAAIAQKISLSEKKTPLAQVFKKISRQSDYGFMIEGAILKAAKPVTITVEHAELEAVLTAIFNDQPLTFAIGEQVVLVSEKANLPALNTSRSAGLSPNTLPQQVGRISGKIVDDRGEPLAGASVKIVQTDASLQSSVDGSYNFSITPGNYTIEVSYISFQTKRITEVVVKAGALTSLTIALSPAMNEVSTVVVTGSFKKESVAGLYARQKNAAMVTDGISAEQIAATPDRNIGESLKRITGLSTTDDKNVVVRGAAERYNMAQLDGILLPSTTVMSRNFDFSIVPTNLVESVVVSKSATPDMNAGFAGGLVQVNTISIPQKNFLSFSLGSSYNSRSTGKDLYGYQRGKYDYLGFDDGSRDHYPEGLNDMSNFRPGNAPNSTPVAEVIEQNRRIGGTERLGGRVFKAAPSQNYQLSIGRIYDLSQQRGNKFGFVGSVSYRNTQSIDDITNIRRGNWSVVENPEDPNDLNTGGIYSFNTTLGTMLNAGYRDGKHQITSNNFYSRVFSEQMERITGWAFSEPKDESTYRHPVIREDDRPVFTNLLQNKLSGEHVLGRVKLDWNVARVTSNSEELDAVTALLMPEELANEVRYNYIPGQATTSGGGGVAQRDKYVYRERNLTAGLNATFDFNIYNQKQALKAGLYHLDRHASYEWTMLPIVSFATLADLYKDRPLQEWGNDMGMENPNKDPFYMPSSYHLDRYEGKDVNRAGYLMMDNKIAGKLRMVWGARYEYLRYDSLQNSMNMQWTPEVTLRDSVRWRLLPSAHLTYTPIDDFNVRVSYAKTVVRPSLMDNSRFSRYNAYLGRMQVNLGLESTAIDNFDVKLEWFPNPGDILSIGAFYKYFDKPAEFYGTNSISGTDRLYVFTNNSDWGKIRGMEMEFRKSLGFIAPEVSVLRNTTLSGNITLLKSEVRSRELRYEQDEAGNQISYYIYLKNKRPLYGQVPLTLNGGLNYTGKQLGFNVIFNHMGYKTFITGVSPNLVEYERPRSQLDAQVNYRFFHDRAQFKLNMSNLTDAPYRFFVNSGKTYELKTDEFKVDQEWHDMYKYKFGFTDKFEEGYSTKENGYPEQIGDDQSFTRYIGRSFSLSLSYNF</sequence>
<evidence type="ECO:0000259" key="5">
    <source>
        <dbReference type="Pfam" id="PF00593"/>
    </source>
</evidence>
<name>A0A4V5MN16_9SPHI</name>
<proteinExistence type="inferred from homology"/>
<dbReference type="InterPro" id="IPR012910">
    <property type="entry name" value="Plug_dom"/>
</dbReference>
<dbReference type="Gene3D" id="2.40.170.20">
    <property type="entry name" value="TonB-dependent receptor, beta-barrel domain"/>
    <property type="match status" value="1"/>
</dbReference>
<dbReference type="InterPro" id="IPR037066">
    <property type="entry name" value="Plug_dom_sf"/>
</dbReference>
<dbReference type="Pfam" id="PF13620">
    <property type="entry name" value="CarboxypepD_reg"/>
    <property type="match status" value="1"/>
</dbReference>
<dbReference type="EMBL" id="SUME01000005">
    <property type="protein sequence ID" value="TJZ60008.1"/>
    <property type="molecule type" value="Genomic_DNA"/>
</dbReference>
<dbReference type="Gene3D" id="2.170.130.10">
    <property type="entry name" value="TonB-dependent receptor, plug domain"/>
    <property type="match status" value="1"/>
</dbReference>
<evidence type="ECO:0000313" key="8">
    <source>
        <dbReference type="Proteomes" id="UP000306808"/>
    </source>
</evidence>
<keyword evidence="8" id="KW-1185">Reference proteome</keyword>
<organism evidence="7 8">
    <name type="scientific">Sphingobacterium olei</name>
    <dbReference type="NCBI Taxonomy" id="2571155"/>
    <lineage>
        <taxon>Bacteria</taxon>
        <taxon>Pseudomonadati</taxon>
        <taxon>Bacteroidota</taxon>
        <taxon>Sphingobacteriia</taxon>
        <taxon>Sphingobacteriales</taxon>
        <taxon>Sphingobacteriaceae</taxon>
        <taxon>Sphingobacterium</taxon>
    </lineage>
</organism>
<accession>A0A4V5MN16</accession>
<dbReference type="Pfam" id="PF00593">
    <property type="entry name" value="TonB_dep_Rec_b-barrel"/>
    <property type="match status" value="1"/>
</dbReference>
<evidence type="ECO:0000259" key="6">
    <source>
        <dbReference type="Pfam" id="PF07715"/>
    </source>
</evidence>
<keyword evidence="2 4" id="KW-0472">Membrane</keyword>
<dbReference type="InterPro" id="IPR036942">
    <property type="entry name" value="Beta-barrel_TonB_sf"/>
</dbReference>
<feature type="domain" description="TonB-dependent receptor plug" evidence="6">
    <location>
        <begin position="280"/>
        <end position="379"/>
    </location>
</feature>
<gene>
    <name evidence="7" type="ORF">FAZ15_14070</name>
</gene>
<evidence type="ECO:0000313" key="7">
    <source>
        <dbReference type="EMBL" id="TJZ60008.1"/>
    </source>
</evidence>
<evidence type="ECO:0000256" key="4">
    <source>
        <dbReference type="RuleBase" id="RU003357"/>
    </source>
</evidence>
<dbReference type="PANTHER" id="PTHR40980">
    <property type="entry name" value="PLUG DOMAIN-CONTAINING PROTEIN"/>
    <property type="match status" value="1"/>
</dbReference>
<dbReference type="OrthoDB" id="9768470at2"/>
<dbReference type="InterPro" id="IPR000531">
    <property type="entry name" value="Beta-barrel_TonB"/>
</dbReference>
<keyword evidence="3" id="KW-0998">Cell outer membrane</keyword>
<reference evidence="7 8" key="1">
    <citation type="submission" date="2019-04" db="EMBL/GenBank/DDBJ databases">
        <title>Sphingobacterium olei sp. nov., isolated from oil-contaminated soil.</title>
        <authorList>
            <person name="Liu B."/>
        </authorList>
    </citation>
    <scope>NUCLEOTIDE SEQUENCE [LARGE SCALE GENOMIC DNA]</scope>
    <source>
        <strain evidence="7 8">HAL-9</strain>
    </source>
</reference>
<evidence type="ECO:0000256" key="2">
    <source>
        <dbReference type="ARBA" id="ARBA00023136"/>
    </source>
</evidence>
<keyword evidence="4" id="KW-0798">TonB box</keyword>
<dbReference type="PANTHER" id="PTHR40980:SF4">
    <property type="entry name" value="TONB-DEPENDENT RECEPTOR-LIKE BETA-BARREL DOMAIN-CONTAINING PROTEIN"/>
    <property type="match status" value="1"/>
</dbReference>
<evidence type="ECO:0000256" key="1">
    <source>
        <dbReference type="ARBA" id="ARBA00004442"/>
    </source>
</evidence>
<feature type="domain" description="TonB-dependent receptor-like beta-barrel" evidence="5">
    <location>
        <begin position="667"/>
        <end position="1078"/>
    </location>
</feature>
<dbReference type="SUPFAM" id="SSF56935">
    <property type="entry name" value="Porins"/>
    <property type="match status" value="1"/>
</dbReference>
<dbReference type="SUPFAM" id="SSF49464">
    <property type="entry name" value="Carboxypeptidase regulatory domain-like"/>
    <property type="match status" value="1"/>
</dbReference>
<comment type="similarity">
    <text evidence="4">Belongs to the TonB-dependent receptor family.</text>
</comment>
<comment type="subcellular location">
    <subcellularLocation>
        <location evidence="1 4">Cell outer membrane</location>
    </subcellularLocation>
</comment>
<comment type="caution">
    <text evidence="7">The sequence shown here is derived from an EMBL/GenBank/DDBJ whole genome shotgun (WGS) entry which is preliminary data.</text>
</comment>
<dbReference type="Gene3D" id="2.60.40.1120">
    <property type="entry name" value="Carboxypeptidase-like, regulatory domain"/>
    <property type="match status" value="1"/>
</dbReference>
<protein>
    <submittedName>
        <fullName evidence="7">TonB-dependent receptor</fullName>
    </submittedName>
</protein>
<evidence type="ECO:0000256" key="3">
    <source>
        <dbReference type="ARBA" id="ARBA00023237"/>
    </source>
</evidence>
<dbReference type="InterPro" id="IPR008969">
    <property type="entry name" value="CarboxyPept-like_regulatory"/>
</dbReference>
<dbReference type="Proteomes" id="UP000306808">
    <property type="component" value="Unassembled WGS sequence"/>
</dbReference>
<dbReference type="GO" id="GO:0009279">
    <property type="term" value="C:cell outer membrane"/>
    <property type="evidence" value="ECO:0007669"/>
    <property type="project" value="UniProtKB-SubCell"/>
</dbReference>